<feature type="active site" description="Proton acceptor" evidence="4">
    <location>
        <position position="371"/>
    </location>
</feature>
<organism evidence="8 9">
    <name type="scientific">Plectus sambesii</name>
    <dbReference type="NCBI Taxonomy" id="2011161"/>
    <lineage>
        <taxon>Eukaryota</taxon>
        <taxon>Metazoa</taxon>
        <taxon>Ecdysozoa</taxon>
        <taxon>Nematoda</taxon>
        <taxon>Chromadorea</taxon>
        <taxon>Plectida</taxon>
        <taxon>Plectina</taxon>
        <taxon>Plectoidea</taxon>
        <taxon>Plectidae</taxon>
        <taxon>Plectus</taxon>
    </lineage>
</organism>
<feature type="compositionally biased region" description="Basic and acidic residues" evidence="6">
    <location>
        <begin position="322"/>
        <end position="333"/>
    </location>
</feature>
<dbReference type="Gene3D" id="3.30.559.70">
    <property type="entry name" value="Choline/Carnitine o-acyltransferase, domain 2"/>
    <property type="match status" value="1"/>
</dbReference>
<protein>
    <submittedName>
        <fullName evidence="9">Choline/carnitine acyltransferase domain-containing protein</fullName>
    </submittedName>
</protein>
<evidence type="ECO:0000256" key="5">
    <source>
        <dbReference type="RuleBase" id="RU003801"/>
    </source>
</evidence>
<evidence type="ECO:0000256" key="3">
    <source>
        <dbReference type="ARBA" id="ARBA00023315"/>
    </source>
</evidence>
<evidence type="ECO:0000256" key="1">
    <source>
        <dbReference type="ARBA" id="ARBA00005232"/>
    </source>
</evidence>
<dbReference type="Pfam" id="PF00755">
    <property type="entry name" value="Carn_acyltransf"/>
    <property type="match status" value="1"/>
</dbReference>
<proteinExistence type="inferred from homology"/>
<evidence type="ECO:0000313" key="8">
    <source>
        <dbReference type="Proteomes" id="UP000887566"/>
    </source>
</evidence>
<dbReference type="InterPro" id="IPR000542">
    <property type="entry name" value="Carn_acyl_trans"/>
</dbReference>
<reference evidence="9" key="1">
    <citation type="submission" date="2022-11" db="UniProtKB">
        <authorList>
            <consortium name="WormBaseParasite"/>
        </authorList>
    </citation>
    <scope>IDENTIFICATION</scope>
</reference>
<dbReference type="GO" id="GO:0004092">
    <property type="term" value="F:carnitine O-acetyltransferase activity"/>
    <property type="evidence" value="ECO:0007669"/>
    <property type="project" value="TreeGrafter"/>
</dbReference>
<dbReference type="InterPro" id="IPR023213">
    <property type="entry name" value="CAT-like_dom_sf"/>
</dbReference>
<feature type="domain" description="Choline/carnitine acyltransferase" evidence="7">
    <location>
        <begin position="67"/>
        <end position="637"/>
    </location>
</feature>
<dbReference type="GO" id="GO:0019254">
    <property type="term" value="P:carnitine metabolic process, CoA-linked"/>
    <property type="evidence" value="ECO:0007669"/>
    <property type="project" value="TreeGrafter"/>
</dbReference>
<dbReference type="WBParaSite" id="PSAMB.scaffold743size42216.g8447.t1">
    <property type="protein sequence ID" value="PSAMB.scaffold743size42216.g8447.t1"/>
    <property type="gene ID" value="PSAMB.scaffold743size42216.g8447"/>
</dbReference>
<evidence type="ECO:0000256" key="4">
    <source>
        <dbReference type="PIRSR" id="PIRSR600542-1"/>
    </source>
</evidence>
<accession>A0A914XCN8</accession>
<dbReference type="InterPro" id="IPR042231">
    <property type="entry name" value="Cho/carn_acyl_trans_2"/>
</dbReference>
<keyword evidence="8" id="KW-1185">Reference proteome</keyword>
<feature type="region of interest" description="Disordered" evidence="6">
    <location>
        <begin position="322"/>
        <end position="348"/>
    </location>
</feature>
<name>A0A914XCN8_9BILA</name>
<dbReference type="GO" id="GO:0005777">
    <property type="term" value="C:peroxisome"/>
    <property type="evidence" value="ECO:0007669"/>
    <property type="project" value="TreeGrafter"/>
</dbReference>
<dbReference type="SUPFAM" id="SSF52777">
    <property type="entry name" value="CoA-dependent acyltransferases"/>
    <property type="match status" value="2"/>
</dbReference>
<dbReference type="Proteomes" id="UP000887566">
    <property type="component" value="Unplaced"/>
</dbReference>
<evidence type="ECO:0000256" key="2">
    <source>
        <dbReference type="ARBA" id="ARBA00022679"/>
    </source>
</evidence>
<dbReference type="Gene3D" id="3.30.559.10">
    <property type="entry name" value="Chloramphenicol acetyltransferase-like domain"/>
    <property type="match status" value="1"/>
</dbReference>
<evidence type="ECO:0000313" key="9">
    <source>
        <dbReference type="WBParaSite" id="PSAMB.scaffold743size42216.g8447.t1"/>
    </source>
</evidence>
<dbReference type="InterPro" id="IPR039551">
    <property type="entry name" value="Cho/carn_acyl_trans"/>
</dbReference>
<sequence length="656" mass="72843">MAVAGSSYQRLPVLLKTGGRVWQAWSAMGRAQISTAPASFSRQNAVGPMQIQKSGMATAGPQNLPKLPVPALAQTVSKFLRLAKPITSAGELDETARIAEEFLASEGAELQALLEQRAQKLPNWLTPWWLNAAYLEARTPLPIVTSPGVLFPKFDYFGTAEQTDFAAKVISAALQYLDNMINCRIPLDKAGNVPFDMSQYAFLYGTTRIPQEGKDRLRYGFQEKSLARHIVIARHGHFFNVPVFDEKGAPLSCSQIVEQINKFVLPQSESVNPHQIGIVSSDNRDDWARVYQRLKRNSGNEQSLEAIETALFVVCLDKPTTHGPDRTDGDEQARQSLHGGGSESNSGNRWFDKTLQFVIGHNGYSGLCYEHTPAEGPPVANIMDFICDQFTANSFTTKNAEAPFASVKKLEFSLGDEDKEAIRKASEKMDAAAGDVELKAYTFKPFGKNFPKSQKLSPDSFIQLAFQLAYYRMHHKHPPTYETATLRKFNEGRTDTIRLPNPESAAFVEAVVAGVENDKRLAELLRNAIEAHKQYSMEAMNGQAIDRHLLGLKMTALEKGLKLPKLFTGAAYKKMQHFTVSTSQVPTRNFLRMCFGPSASDCYGICYNPQEKELHMVVSAFFSCPETSAVKFVQMLEMSLLEMEVILTRGGARSKL</sequence>
<keyword evidence="3 5" id="KW-0012">Acyltransferase</keyword>
<comment type="similarity">
    <text evidence="1 5">Belongs to the carnitine/choline acetyltransferase family.</text>
</comment>
<dbReference type="PROSITE" id="PS00440">
    <property type="entry name" value="ACYLTRANSF_C_2"/>
    <property type="match status" value="1"/>
</dbReference>
<dbReference type="PANTHER" id="PTHR22589">
    <property type="entry name" value="CARNITINE O-ACYLTRANSFERASE"/>
    <property type="match status" value="1"/>
</dbReference>
<dbReference type="PANTHER" id="PTHR22589:SF103">
    <property type="entry name" value="CARNITINE O-ACETYL-TRANSFERASE, ISOFORM A-RELATED"/>
    <property type="match status" value="1"/>
</dbReference>
<evidence type="ECO:0000259" key="7">
    <source>
        <dbReference type="Pfam" id="PF00755"/>
    </source>
</evidence>
<keyword evidence="2 5" id="KW-0808">Transferase</keyword>
<dbReference type="AlphaFoldDB" id="A0A914XCN8"/>
<evidence type="ECO:0000256" key="6">
    <source>
        <dbReference type="SAM" id="MobiDB-lite"/>
    </source>
</evidence>